<keyword evidence="3" id="KW-1185">Reference proteome</keyword>
<dbReference type="PANTHER" id="PTHR31607">
    <property type="entry name" value="DUF1216 DOMAIN-CONTAINING PROTEIN-RELATED"/>
    <property type="match status" value="1"/>
</dbReference>
<feature type="signal peptide" evidence="1">
    <location>
        <begin position="1"/>
        <end position="24"/>
    </location>
</feature>
<proteinExistence type="predicted"/>
<feature type="chain" id="PRO_5044770465" description="DUF1216 domain-containing protein" evidence="1">
    <location>
        <begin position="25"/>
        <end position="384"/>
    </location>
</feature>
<sequence>MAKFSLAIYLMLLIALSTVYETQGTFSLPLYLKNFPKVGQDFESFAYKGMMDFMGDLEGKCPQTTEFKDFFLKLKDYMACYSSTSPGSKDLQVELSIKSEKLFRAMSAFSGTKGGTSEDSWKLVDGLLSMGKSLVEMKKSGSKEITFEQRKELIQSMVNWTRGIGLFIKKVSENKGQSIDLSSFGIDYDTNVSSPSGRALYETQGTFSLPHYLKDIPKMSKDIEPFAYKGMSAFLEALERKCPATEEFKNLFVKVADYMACFKSASSGTKDIKVEMSVKSEKLFRAISVLDGTNGGTSMDSWRMIEGMLSMGKVMSEIKKNGSEEITFEERKEVIGGMVKWARAIGLLVKTVSEKKGQSIDLASFGVDYSPHVASPFKGASGEL</sequence>
<organism evidence="2 3">
    <name type="scientific">Eruca vesicaria subsp. sativa</name>
    <name type="common">Garden rocket</name>
    <name type="synonym">Eruca sativa</name>
    <dbReference type="NCBI Taxonomy" id="29727"/>
    <lineage>
        <taxon>Eukaryota</taxon>
        <taxon>Viridiplantae</taxon>
        <taxon>Streptophyta</taxon>
        <taxon>Embryophyta</taxon>
        <taxon>Tracheophyta</taxon>
        <taxon>Spermatophyta</taxon>
        <taxon>Magnoliopsida</taxon>
        <taxon>eudicotyledons</taxon>
        <taxon>Gunneridae</taxon>
        <taxon>Pentapetalae</taxon>
        <taxon>rosids</taxon>
        <taxon>malvids</taxon>
        <taxon>Brassicales</taxon>
        <taxon>Brassicaceae</taxon>
        <taxon>Brassiceae</taxon>
        <taxon>Eruca</taxon>
    </lineage>
</organism>
<keyword evidence="1" id="KW-0732">Signal</keyword>
<protein>
    <recommendedName>
        <fullName evidence="4">DUF1216 domain-containing protein</fullName>
    </recommendedName>
</protein>
<evidence type="ECO:0000313" key="3">
    <source>
        <dbReference type="Proteomes" id="UP001642260"/>
    </source>
</evidence>
<reference evidence="2 3" key="1">
    <citation type="submission" date="2022-03" db="EMBL/GenBank/DDBJ databases">
        <authorList>
            <person name="Macdonald S."/>
            <person name="Ahmed S."/>
            <person name="Newling K."/>
        </authorList>
    </citation>
    <scope>NUCLEOTIDE SEQUENCE [LARGE SCALE GENOMIC DNA]</scope>
</reference>
<evidence type="ECO:0008006" key="4">
    <source>
        <dbReference type="Google" id="ProtNLM"/>
    </source>
</evidence>
<comment type="caution">
    <text evidence="2">The sequence shown here is derived from an EMBL/GenBank/DDBJ whole genome shotgun (WGS) entry which is preliminary data.</text>
</comment>
<gene>
    <name evidence="2" type="ORF">ERUC_LOCUS9121</name>
</gene>
<evidence type="ECO:0000313" key="2">
    <source>
        <dbReference type="EMBL" id="CAH8320576.1"/>
    </source>
</evidence>
<dbReference type="EMBL" id="CAKOAT010093932">
    <property type="protein sequence ID" value="CAH8320576.1"/>
    <property type="molecule type" value="Genomic_DNA"/>
</dbReference>
<accession>A0ABC8JBR0</accession>
<evidence type="ECO:0000256" key="1">
    <source>
        <dbReference type="SAM" id="SignalP"/>
    </source>
</evidence>
<name>A0ABC8JBR0_ERUVS</name>
<dbReference type="Proteomes" id="UP001642260">
    <property type="component" value="Unassembled WGS sequence"/>
</dbReference>
<dbReference type="AlphaFoldDB" id="A0ABC8JBR0"/>
<dbReference type="PANTHER" id="PTHR31607:SF39">
    <property type="entry name" value="DBJ|BAA95751.1"/>
    <property type="match status" value="1"/>
</dbReference>